<dbReference type="PANTHER" id="PTHR16062">
    <property type="entry name" value="SWI/SNF-RELATED"/>
    <property type="match status" value="1"/>
</dbReference>
<keyword evidence="3" id="KW-0156">Chromatin regulator</keyword>
<keyword evidence="7" id="KW-0539">Nucleus</keyword>
<feature type="region of interest" description="Disordered" evidence="9">
    <location>
        <begin position="190"/>
        <end position="223"/>
    </location>
</feature>
<keyword evidence="5 8" id="KW-0103">Bromodomain</keyword>
<dbReference type="KEGG" id="cput:CONPUDRAFT_45490"/>
<dbReference type="RefSeq" id="XP_007762526.1">
    <property type="nucleotide sequence ID" value="XM_007764336.1"/>
</dbReference>
<accession>A0A5M3N758</accession>
<dbReference type="Pfam" id="PF00439">
    <property type="entry name" value="Bromodomain"/>
    <property type="match status" value="1"/>
</dbReference>
<sequence>MSKRELGALAMDVDVGGPRAKRRKDTVTPTTGVNEASGVSSRVTGMNGEDVDMVEASGSNGQESASVKELGLQVWHTVREAVNKNNIIPSPPFMRLPPKRVYPDYYTIISQPVCLDDIKKRLDTAKYHTFDELKADFDLCFDNAKEYNLKGSELWEDAKFLQVTLPYCSSSTGNSLLYVQKTVHKELGKITGKKDKKQKKEGHGEEQDGDEDDGQKKNKPSTMKRLLKARLQKLIEKTNDEYAVTIINHIDDAHTSTVGVAFCPTRSWSSHPRSSIRLIIR</sequence>
<dbReference type="GeneID" id="19207077"/>
<evidence type="ECO:0000256" key="1">
    <source>
        <dbReference type="ARBA" id="ARBA00004123"/>
    </source>
</evidence>
<keyword evidence="12" id="KW-1185">Reference proteome</keyword>
<evidence type="ECO:0000256" key="8">
    <source>
        <dbReference type="PROSITE-ProRule" id="PRU00035"/>
    </source>
</evidence>
<dbReference type="PROSITE" id="PS50014">
    <property type="entry name" value="BROMODOMAIN_2"/>
    <property type="match status" value="1"/>
</dbReference>
<evidence type="ECO:0000259" key="10">
    <source>
        <dbReference type="PROSITE" id="PS50014"/>
    </source>
</evidence>
<evidence type="ECO:0000313" key="11">
    <source>
        <dbReference type="EMBL" id="EIW86997.1"/>
    </source>
</evidence>
<dbReference type="SMART" id="SM00297">
    <property type="entry name" value="BROMO"/>
    <property type="match status" value="1"/>
</dbReference>
<comment type="subcellular location">
    <subcellularLocation>
        <location evidence="1">Nucleus</location>
    </subcellularLocation>
</comment>
<dbReference type="InterPro" id="IPR036427">
    <property type="entry name" value="Bromodomain-like_sf"/>
</dbReference>
<evidence type="ECO:0000256" key="5">
    <source>
        <dbReference type="ARBA" id="ARBA00023117"/>
    </source>
</evidence>
<dbReference type="GO" id="GO:0016586">
    <property type="term" value="C:RSC-type complex"/>
    <property type="evidence" value="ECO:0007669"/>
    <property type="project" value="InterPro"/>
</dbReference>
<evidence type="ECO:0000256" key="3">
    <source>
        <dbReference type="ARBA" id="ARBA00022853"/>
    </source>
</evidence>
<dbReference type="GO" id="GO:0003682">
    <property type="term" value="F:chromatin binding"/>
    <property type="evidence" value="ECO:0007669"/>
    <property type="project" value="TreeGrafter"/>
</dbReference>
<feature type="domain" description="Bromo" evidence="10">
    <location>
        <begin position="85"/>
        <end position="155"/>
    </location>
</feature>
<evidence type="ECO:0000256" key="7">
    <source>
        <dbReference type="ARBA" id="ARBA00023242"/>
    </source>
</evidence>
<dbReference type="InterPro" id="IPR037382">
    <property type="entry name" value="Rsc/polybromo"/>
</dbReference>
<keyword evidence="6" id="KW-0804">Transcription</keyword>
<comment type="caution">
    <text evidence="11">The sequence shown here is derived from an EMBL/GenBank/DDBJ whole genome shotgun (WGS) entry which is preliminary data.</text>
</comment>
<keyword evidence="4" id="KW-0805">Transcription regulation</keyword>
<dbReference type="GO" id="GO:0006338">
    <property type="term" value="P:chromatin remodeling"/>
    <property type="evidence" value="ECO:0007669"/>
    <property type="project" value="InterPro"/>
</dbReference>
<evidence type="ECO:0000256" key="2">
    <source>
        <dbReference type="ARBA" id="ARBA00022737"/>
    </source>
</evidence>
<keyword evidence="2" id="KW-0677">Repeat</keyword>
<proteinExistence type="predicted"/>
<evidence type="ECO:0000256" key="6">
    <source>
        <dbReference type="ARBA" id="ARBA00023163"/>
    </source>
</evidence>
<reference evidence="12" key="1">
    <citation type="journal article" date="2012" name="Science">
        <title>The Paleozoic origin of enzymatic lignin decomposition reconstructed from 31 fungal genomes.</title>
        <authorList>
            <person name="Floudas D."/>
            <person name="Binder M."/>
            <person name="Riley R."/>
            <person name="Barry K."/>
            <person name="Blanchette R.A."/>
            <person name="Henrissat B."/>
            <person name="Martinez A.T."/>
            <person name="Otillar R."/>
            <person name="Spatafora J.W."/>
            <person name="Yadav J.S."/>
            <person name="Aerts A."/>
            <person name="Benoit I."/>
            <person name="Boyd A."/>
            <person name="Carlson A."/>
            <person name="Copeland A."/>
            <person name="Coutinho P.M."/>
            <person name="de Vries R.P."/>
            <person name="Ferreira P."/>
            <person name="Findley K."/>
            <person name="Foster B."/>
            <person name="Gaskell J."/>
            <person name="Glotzer D."/>
            <person name="Gorecki P."/>
            <person name="Heitman J."/>
            <person name="Hesse C."/>
            <person name="Hori C."/>
            <person name="Igarashi K."/>
            <person name="Jurgens J.A."/>
            <person name="Kallen N."/>
            <person name="Kersten P."/>
            <person name="Kohler A."/>
            <person name="Kuees U."/>
            <person name="Kumar T.K.A."/>
            <person name="Kuo A."/>
            <person name="LaButti K."/>
            <person name="Larrondo L.F."/>
            <person name="Lindquist E."/>
            <person name="Ling A."/>
            <person name="Lombard V."/>
            <person name="Lucas S."/>
            <person name="Lundell T."/>
            <person name="Martin R."/>
            <person name="McLaughlin D.J."/>
            <person name="Morgenstern I."/>
            <person name="Morin E."/>
            <person name="Murat C."/>
            <person name="Nagy L.G."/>
            <person name="Nolan M."/>
            <person name="Ohm R.A."/>
            <person name="Patyshakuliyeva A."/>
            <person name="Rokas A."/>
            <person name="Ruiz-Duenas F.J."/>
            <person name="Sabat G."/>
            <person name="Salamov A."/>
            <person name="Samejima M."/>
            <person name="Schmutz J."/>
            <person name="Slot J.C."/>
            <person name="St John F."/>
            <person name="Stenlid J."/>
            <person name="Sun H."/>
            <person name="Sun S."/>
            <person name="Syed K."/>
            <person name="Tsang A."/>
            <person name="Wiebenga A."/>
            <person name="Young D."/>
            <person name="Pisabarro A."/>
            <person name="Eastwood D.C."/>
            <person name="Martin F."/>
            <person name="Cullen D."/>
            <person name="Grigoriev I.V."/>
            <person name="Hibbett D.S."/>
        </authorList>
    </citation>
    <scope>NUCLEOTIDE SEQUENCE [LARGE SCALE GENOMIC DNA]</scope>
    <source>
        <strain evidence="12">RWD-64-598 SS2</strain>
    </source>
</reference>
<dbReference type="SUPFAM" id="SSF47370">
    <property type="entry name" value="Bromodomain"/>
    <property type="match status" value="1"/>
</dbReference>
<dbReference type="InterPro" id="IPR001487">
    <property type="entry name" value="Bromodomain"/>
</dbReference>
<evidence type="ECO:0000313" key="12">
    <source>
        <dbReference type="Proteomes" id="UP000053558"/>
    </source>
</evidence>
<dbReference type="AlphaFoldDB" id="A0A5M3N758"/>
<dbReference type="GO" id="GO:0006368">
    <property type="term" value="P:transcription elongation by RNA polymerase II"/>
    <property type="evidence" value="ECO:0007669"/>
    <property type="project" value="TreeGrafter"/>
</dbReference>
<organism evidence="11 12">
    <name type="scientific">Coniophora puteana (strain RWD-64-598)</name>
    <name type="common">Brown rot fungus</name>
    <dbReference type="NCBI Taxonomy" id="741705"/>
    <lineage>
        <taxon>Eukaryota</taxon>
        <taxon>Fungi</taxon>
        <taxon>Dikarya</taxon>
        <taxon>Basidiomycota</taxon>
        <taxon>Agaricomycotina</taxon>
        <taxon>Agaricomycetes</taxon>
        <taxon>Agaricomycetidae</taxon>
        <taxon>Boletales</taxon>
        <taxon>Coniophorineae</taxon>
        <taxon>Coniophoraceae</taxon>
        <taxon>Coniophora</taxon>
    </lineage>
</organism>
<dbReference type="PRINTS" id="PR00503">
    <property type="entry name" value="BROMODOMAIN"/>
</dbReference>
<protein>
    <submittedName>
        <fullName evidence="11">Bromodomain-domain-containing protein</fullName>
    </submittedName>
</protein>
<dbReference type="Proteomes" id="UP000053558">
    <property type="component" value="Unassembled WGS sequence"/>
</dbReference>
<dbReference type="PANTHER" id="PTHR16062:SF19">
    <property type="entry name" value="PROTEIN POLYBROMO-1"/>
    <property type="match status" value="1"/>
</dbReference>
<gene>
    <name evidence="11" type="ORF">CONPUDRAFT_45490</name>
</gene>
<dbReference type="Gene3D" id="1.20.920.10">
    <property type="entry name" value="Bromodomain-like"/>
    <property type="match status" value="1"/>
</dbReference>
<dbReference type="OrthoDB" id="6017at2759"/>
<name>A0A5M3N758_CONPW</name>
<evidence type="ECO:0000256" key="9">
    <source>
        <dbReference type="SAM" id="MobiDB-lite"/>
    </source>
</evidence>
<dbReference type="EMBL" id="JH711573">
    <property type="protein sequence ID" value="EIW86997.1"/>
    <property type="molecule type" value="Genomic_DNA"/>
</dbReference>
<evidence type="ECO:0000256" key="4">
    <source>
        <dbReference type="ARBA" id="ARBA00023015"/>
    </source>
</evidence>